<reference evidence="1 2" key="1">
    <citation type="submission" date="2022-10" db="EMBL/GenBank/DDBJ databases">
        <title>Comparative genomics and taxonomic characterization of three novel marine species of genus Reichenbachiella exhibiting antioxidant and polysaccharide degradation activities.</title>
        <authorList>
            <person name="Muhammad N."/>
            <person name="Lee Y.-J."/>
            <person name="Ko J."/>
            <person name="Kim S.-G."/>
        </authorList>
    </citation>
    <scope>NUCLEOTIDE SEQUENCE [LARGE SCALE GENOMIC DNA]</scope>
    <source>
        <strain evidence="1 2">ABR2-5</strain>
    </source>
</reference>
<comment type="caution">
    <text evidence="1">The sequence shown here is derived from an EMBL/GenBank/DDBJ whole genome shotgun (WGS) entry which is preliminary data.</text>
</comment>
<dbReference type="RefSeq" id="WP_264137010.1">
    <property type="nucleotide sequence ID" value="NZ_JAOYOD010000001.1"/>
</dbReference>
<dbReference type="EMBL" id="JAOYOD010000001">
    <property type="protein sequence ID" value="MCV9386225.1"/>
    <property type="molecule type" value="Genomic_DNA"/>
</dbReference>
<dbReference type="Proteomes" id="UP001300692">
    <property type="component" value="Unassembled WGS sequence"/>
</dbReference>
<evidence type="ECO:0000313" key="2">
    <source>
        <dbReference type="Proteomes" id="UP001300692"/>
    </source>
</evidence>
<evidence type="ECO:0008006" key="3">
    <source>
        <dbReference type="Google" id="ProtNLM"/>
    </source>
</evidence>
<gene>
    <name evidence="1" type="ORF">N7U62_06090</name>
</gene>
<organism evidence="1 2">
    <name type="scientific">Reichenbachiella ulvae</name>
    <dbReference type="NCBI Taxonomy" id="2980104"/>
    <lineage>
        <taxon>Bacteria</taxon>
        <taxon>Pseudomonadati</taxon>
        <taxon>Bacteroidota</taxon>
        <taxon>Cytophagia</taxon>
        <taxon>Cytophagales</taxon>
        <taxon>Reichenbachiellaceae</taxon>
        <taxon>Reichenbachiella</taxon>
    </lineage>
</organism>
<sequence>MENKNDELLIIDYLYGEMSKEEKLRFEERLQSDQELRNHLDQMSTTSDHLQQVMEEEVVIPPFLIHETRSEDRIGFWHSSAVRWTGSVAAAGLILLVAAFALDLRVTQNEGGVLLSFGEVKTTRDDVSRDEVQQWISEAVDEQNQRTKEELASLESSVMDRVDSSEQNQKLALNKAMKKQKANNDEMLKLYVAQLNDGNKKMIENFFLVSNKTQKEYMNKVLADYNEFYQNQRAYDLEMIQSNLGMMENNYSTRQMEQENLLANLYDLVKTQSK</sequence>
<name>A0ABT3CRB5_9BACT</name>
<protein>
    <recommendedName>
        <fullName evidence="3">Anti-sigma factor</fullName>
    </recommendedName>
</protein>
<evidence type="ECO:0000313" key="1">
    <source>
        <dbReference type="EMBL" id="MCV9386225.1"/>
    </source>
</evidence>
<keyword evidence="2" id="KW-1185">Reference proteome</keyword>
<proteinExistence type="predicted"/>
<accession>A0ABT3CRB5</accession>